<name>A0AAI9IHE6_9BURK</name>
<dbReference type="InterPro" id="IPR001789">
    <property type="entry name" value="Sig_transdc_resp-reg_receiver"/>
</dbReference>
<feature type="domain" description="Response regulatory" evidence="3">
    <location>
        <begin position="6"/>
        <end position="120"/>
    </location>
</feature>
<dbReference type="PROSITE" id="PS50110">
    <property type="entry name" value="RESPONSE_REGULATORY"/>
    <property type="match status" value="1"/>
</dbReference>
<evidence type="ECO:0000256" key="2">
    <source>
        <dbReference type="PROSITE-ProRule" id="PRU00169"/>
    </source>
</evidence>
<dbReference type="InterPro" id="IPR050595">
    <property type="entry name" value="Bact_response_regulator"/>
</dbReference>
<dbReference type="EMBL" id="AEEC02000005">
    <property type="protein sequence ID" value="EOA05848.1"/>
    <property type="molecule type" value="Genomic_DNA"/>
</dbReference>
<sequence>MNQPSKIAVIDDDASMREALSALMRSMGWTVQCHASADDFVAEQAYEAMDCIVTDVQMPGMSGVELLEWLRGRQLAMPVVVITSYPTVAVAARVVAAGRSAFLGKPFDGDEMLQTVETLLKQ</sequence>
<protein>
    <submittedName>
        <fullName evidence="4">Response regulator receiver protein</fullName>
    </submittedName>
</protein>
<dbReference type="AlphaFoldDB" id="A0AAI9IHE6"/>
<dbReference type="InterPro" id="IPR011006">
    <property type="entry name" value="CheY-like_superfamily"/>
</dbReference>
<evidence type="ECO:0000256" key="1">
    <source>
        <dbReference type="ARBA" id="ARBA00022553"/>
    </source>
</evidence>
<dbReference type="PANTHER" id="PTHR44591">
    <property type="entry name" value="STRESS RESPONSE REGULATOR PROTEIN 1"/>
    <property type="match status" value="1"/>
</dbReference>
<evidence type="ECO:0000313" key="4">
    <source>
        <dbReference type="EMBL" id="EOA05848.1"/>
    </source>
</evidence>
<dbReference type="Pfam" id="PF00072">
    <property type="entry name" value="Response_reg"/>
    <property type="match status" value="1"/>
</dbReference>
<keyword evidence="1 2" id="KW-0597">Phosphoprotein</keyword>
<dbReference type="Gene3D" id="3.40.50.2300">
    <property type="match status" value="1"/>
</dbReference>
<dbReference type="RefSeq" id="WP_006462217.1">
    <property type="nucleotide sequence ID" value="NZ_AEEC02000005.1"/>
</dbReference>
<accession>A0AAI9IHE6</accession>
<dbReference type="Proteomes" id="UP000006772">
    <property type="component" value="Unassembled WGS sequence"/>
</dbReference>
<reference evidence="4 5" key="1">
    <citation type="journal article" date="2013" name="Front. Microbiol.">
        <title>The genome of the endophytic bacterium H. frisingense GSF30(T) identifies diverse strategies in the Herbaspirillum genus to interact with plants.</title>
        <authorList>
            <person name="Straub D."/>
            <person name="Rothballer M."/>
            <person name="Hartmann A."/>
            <person name="Ludewig U."/>
        </authorList>
    </citation>
    <scope>NUCLEOTIDE SEQUENCE [LARGE SCALE GENOMIC DNA]</scope>
    <source>
        <strain evidence="4 5">GSF30</strain>
    </source>
</reference>
<feature type="modified residue" description="4-aspartylphosphate" evidence="2">
    <location>
        <position position="55"/>
    </location>
</feature>
<proteinExistence type="predicted"/>
<dbReference type="GO" id="GO:0000160">
    <property type="term" value="P:phosphorelay signal transduction system"/>
    <property type="evidence" value="ECO:0007669"/>
    <property type="project" value="InterPro"/>
</dbReference>
<comment type="caution">
    <text evidence="4">The sequence shown here is derived from an EMBL/GenBank/DDBJ whole genome shotgun (WGS) entry which is preliminary data.</text>
</comment>
<dbReference type="SUPFAM" id="SSF52172">
    <property type="entry name" value="CheY-like"/>
    <property type="match status" value="1"/>
</dbReference>
<organism evidence="4 5">
    <name type="scientific">Herbaspirillum frisingense GSF30</name>
    <dbReference type="NCBI Taxonomy" id="864073"/>
    <lineage>
        <taxon>Bacteria</taxon>
        <taxon>Pseudomonadati</taxon>
        <taxon>Pseudomonadota</taxon>
        <taxon>Betaproteobacteria</taxon>
        <taxon>Burkholderiales</taxon>
        <taxon>Oxalobacteraceae</taxon>
        <taxon>Herbaspirillum</taxon>
    </lineage>
</organism>
<dbReference type="SMART" id="SM00448">
    <property type="entry name" value="REC"/>
    <property type="match status" value="1"/>
</dbReference>
<evidence type="ECO:0000259" key="3">
    <source>
        <dbReference type="PROSITE" id="PS50110"/>
    </source>
</evidence>
<dbReference type="PANTHER" id="PTHR44591:SF25">
    <property type="entry name" value="CHEMOTAXIS TWO-COMPONENT RESPONSE REGULATOR"/>
    <property type="match status" value="1"/>
</dbReference>
<gene>
    <name evidence="4" type="ORF">HFRIS_005298</name>
</gene>
<evidence type="ECO:0000313" key="5">
    <source>
        <dbReference type="Proteomes" id="UP000006772"/>
    </source>
</evidence>